<protein>
    <recommendedName>
        <fullName evidence="1">SnoaL-like domain-containing protein</fullName>
    </recommendedName>
</protein>
<sequence length="154" mass="17020">MAQSDTLTALSLREAVADALHRCILGLDSNDRDLFESACLKDESATVVAGPNTIQGWSAISESMSRVFLLVTTHFITNIRVELKDVADTAFMTAHAVAYHVSPDDAFKPEDTSYTAGCLYFIDLVKDNTDGLWKIKKWEIKIQWTSGDKAVLYG</sequence>
<evidence type="ECO:0000313" key="2">
    <source>
        <dbReference type="EMBL" id="TKA77384.1"/>
    </source>
</evidence>
<dbReference type="AlphaFoldDB" id="A0A4U0XJM0"/>
<dbReference type="Pfam" id="PF13577">
    <property type="entry name" value="SnoaL_4"/>
    <property type="match status" value="1"/>
</dbReference>
<reference evidence="2 3" key="1">
    <citation type="submission" date="2017-03" db="EMBL/GenBank/DDBJ databases">
        <title>Genomes of endolithic fungi from Antarctica.</title>
        <authorList>
            <person name="Coleine C."/>
            <person name="Masonjones S."/>
            <person name="Stajich J.E."/>
        </authorList>
    </citation>
    <scope>NUCLEOTIDE SEQUENCE [LARGE SCALE GENOMIC DNA]</scope>
    <source>
        <strain evidence="2 3">CCFEE 5184</strain>
    </source>
</reference>
<dbReference type="InterPro" id="IPR032710">
    <property type="entry name" value="NTF2-like_dom_sf"/>
</dbReference>
<evidence type="ECO:0000313" key="3">
    <source>
        <dbReference type="Proteomes" id="UP000309340"/>
    </source>
</evidence>
<keyword evidence="3" id="KW-1185">Reference proteome</keyword>
<proteinExistence type="predicted"/>
<feature type="domain" description="SnoaL-like" evidence="1">
    <location>
        <begin position="9"/>
        <end position="138"/>
    </location>
</feature>
<accession>A0A4U0XJM0</accession>
<dbReference type="EMBL" id="NAJQ01000139">
    <property type="protein sequence ID" value="TKA77384.1"/>
    <property type="molecule type" value="Genomic_DNA"/>
</dbReference>
<evidence type="ECO:0000259" key="1">
    <source>
        <dbReference type="Pfam" id="PF13577"/>
    </source>
</evidence>
<gene>
    <name evidence="2" type="ORF">B0A55_03218</name>
</gene>
<name>A0A4U0XJM0_9PEZI</name>
<organism evidence="2 3">
    <name type="scientific">Friedmanniomyces simplex</name>
    <dbReference type="NCBI Taxonomy" id="329884"/>
    <lineage>
        <taxon>Eukaryota</taxon>
        <taxon>Fungi</taxon>
        <taxon>Dikarya</taxon>
        <taxon>Ascomycota</taxon>
        <taxon>Pezizomycotina</taxon>
        <taxon>Dothideomycetes</taxon>
        <taxon>Dothideomycetidae</taxon>
        <taxon>Mycosphaerellales</taxon>
        <taxon>Teratosphaeriaceae</taxon>
        <taxon>Friedmanniomyces</taxon>
    </lineage>
</organism>
<dbReference type="InterPro" id="IPR037401">
    <property type="entry name" value="SnoaL-like"/>
</dbReference>
<comment type="caution">
    <text evidence="2">The sequence shown here is derived from an EMBL/GenBank/DDBJ whole genome shotgun (WGS) entry which is preliminary data.</text>
</comment>
<dbReference type="OrthoDB" id="2148716at2759"/>
<dbReference type="SUPFAM" id="SSF54427">
    <property type="entry name" value="NTF2-like"/>
    <property type="match status" value="1"/>
</dbReference>
<dbReference type="STRING" id="329884.A0A4U0XJM0"/>
<dbReference type="Gene3D" id="3.10.450.50">
    <property type="match status" value="1"/>
</dbReference>
<dbReference type="Proteomes" id="UP000309340">
    <property type="component" value="Unassembled WGS sequence"/>
</dbReference>